<evidence type="ECO:0000256" key="2">
    <source>
        <dbReference type="ARBA" id="ARBA00022692"/>
    </source>
</evidence>
<keyword evidence="3 5" id="KW-1133">Transmembrane helix</keyword>
<feature type="transmembrane region" description="Helical" evidence="5">
    <location>
        <begin position="234"/>
        <end position="255"/>
    </location>
</feature>
<feature type="transmembrane region" description="Helical" evidence="5">
    <location>
        <begin position="47"/>
        <end position="67"/>
    </location>
</feature>
<evidence type="ECO:0000256" key="5">
    <source>
        <dbReference type="SAM" id="Phobius"/>
    </source>
</evidence>
<keyword evidence="4 5" id="KW-0472">Membrane</keyword>
<evidence type="ECO:0000256" key="3">
    <source>
        <dbReference type="ARBA" id="ARBA00022989"/>
    </source>
</evidence>
<dbReference type="AlphaFoldDB" id="A0A3D8Q7L5"/>
<sequence>MAELKPLKSGYYIWTYLPSQPAAAIFAILFIVSSLAHVWFLVQRRTWFCIVLTIGCIMEALGFAIRIQCYNNTDKLMPYIIQNLFILLAPILFAATIYMTLSRVIRSVPDGESCSMITPRKLTRVFVTGDILSLLIQGNSTPLTIIANGKYAKYSNYVVMLGLLLQLVMFAIFGITAMVFHKRYSRRSSLASNGLWRKQIHMLYAVSILIMIRSVYRMIEYSTGTTGYVMTHEWFLYVFDATLMWIVTIVFLIYYPSQLSAKMADPDDSEYISLDPRKP</sequence>
<dbReference type="PANTHER" id="PTHR31465:SF27">
    <property type="entry name" value="DOMAIN PROTEIN, PUTATIVE (AFU_ORTHOLOGUE AFUA_3G01030)-RELATED"/>
    <property type="match status" value="1"/>
</dbReference>
<dbReference type="Proteomes" id="UP000256645">
    <property type="component" value="Unassembled WGS sequence"/>
</dbReference>
<keyword evidence="7" id="KW-1185">Reference proteome</keyword>
<evidence type="ECO:0000313" key="7">
    <source>
        <dbReference type="Proteomes" id="UP000256645"/>
    </source>
</evidence>
<keyword evidence="2 5" id="KW-0812">Transmembrane</keyword>
<evidence type="ECO:0000256" key="1">
    <source>
        <dbReference type="ARBA" id="ARBA00004141"/>
    </source>
</evidence>
<organism evidence="6 7">
    <name type="scientific">Coleophoma cylindrospora</name>
    <dbReference type="NCBI Taxonomy" id="1849047"/>
    <lineage>
        <taxon>Eukaryota</taxon>
        <taxon>Fungi</taxon>
        <taxon>Dikarya</taxon>
        <taxon>Ascomycota</taxon>
        <taxon>Pezizomycotina</taxon>
        <taxon>Leotiomycetes</taxon>
        <taxon>Helotiales</taxon>
        <taxon>Dermateaceae</taxon>
        <taxon>Coleophoma</taxon>
    </lineage>
</organism>
<dbReference type="PANTHER" id="PTHR31465">
    <property type="entry name" value="PROTEIN RTA1-RELATED"/>
    <property type="match status" value="1"/>
</dbReference>
<dbReference type="GO" id="GO:0016020">
    <property type="term" value="C:membrane"/>
    <property type="evidence" value="ECO:0007669"/>
    <property type="project" value="UniProtKB-SubCell"/>
</dbReference>
<dbReference type="EMBL" id="PDLM01000019">
    <property type="protein sequence ID" value="RDW57650.1"/>
    <property type="molecule type" value="Genomic_DNA"/>
</dbReference>
<feature type="transmembrane region" description="Helical" evidence="5">
    <location>
        <begin position="158"/>
        <end position="180"/>
    </location>
</feature>
<feature type="transmembrane region" description="Helical" evidence="5">
    <location>
        <begin position="201"/>
        <end position="219"/>
    </location>
</feature>
<name>A0A3D8Q7L5_9HELO</name>
<feature type="transmembrane region" description="Helical" evidence="5">
    <location>
        <begin position="20"/>
        <end position="40"/>
    </location>
</feature>
<dbReference type="Pfam" id="PF04479">
    <property type="entry name" value="RTA1"/>
    <property type="match status" value="1"/>
</dbReference>
<dbReference type="OrthoDB" id="3549488at2759"/>
<dbReference type="STRING" id="1849047.A0A3D8Q7L5"/>
<evidence type="ECO:0000313" key="6">
    <source>
        <dbReference type="EMBL" id="RDW57650.1"/>
    </source>
</evidence>
<accession>A0A3D8Q7L5</accession>
<feature type="transmembrane region" description="Helical" evidence="5">
    <location>
        <begin position="122"/>
        <end position="138"/>
    </location>
</feature>
<evidence type="ECO:0008006" key="8">
    <source>
        <dbReference type="Google" id="ProtNLM"/>
    </source>
</evidence>
<comment type="caution">
    <text evidence="6">The sequence shown here is derived from an EMBL/GenBank/DDBJ whole genome shotgun (WGS) entry which is preliminary data.</text>
</comment>
<proteinExistence type="predicted"/>
<evidence type="ECO:0000256" key="4">
    <source>
        <dbReference type="ARBA" id="ARBA00023136"/>
    </source>
</evidence>
<reference evidence="6 7" key="1">
    <citation type="journal article" date="2018" name="IMA Fungus">
        <title>IMA Genome-F 9: Draft genome sequence of Annulohypoxylon stygium, Aspergillus mulundensis, Berkeleyomyces basicola (syn. Thielaviopsis basicola), Ceratocystis smalleyi, two Cercospora beticola strains, Coleophoma cylindrospora, Fusarium fracticaudum, Phialophora cf. hyalina, and Morchella septimelata.</title>
        <authorList>
            <person name="Wingfield B.D."/>
            <person name="Bills G.F."/>
            <person name="Dong Y."/>
            <person name="Huang W."/>
            <person name="Nel W.J."/>
            <person name="Swalarsk-Parry B.S."/>
            <person name="Vaghefi N."/>
            <person name="Wilken P.M."/>
            <person name="An Z."/>
            <person name="de Beer Z.W."/>
            <person name="De Vos L."/>
            <person name="Chen L."/>
            <person name="Duong T.A."/>
            <person name="Gao Y."/>
            <person name="Hammerbacher A."/>
            <person name="Kikkert J.R."/>
            <person name="Li Y."/>
            <person name="Li H."/>
            <person name="Li K."/>
            <person name="Li Q."/>
            <person name="Liu X."/>
            <person name="Ma X."/>
            <person name="Naidoo K."/>
            <person name="Pethybridge S.J."/>
            <person name="Sun J."/>
            <person name="Steenkamp E.T."/>
            <person name="van der Nest M.A."/>
            <person name="van Wyk S."/>
            <person name="Wingfield M.J."/>
            <person name="Xiong C."/>
            <person name="Yue Q."/>
            <person name="Zhang X."/>
        </authorList>
    </citation>
    <scope>NUCLEOTIDE SEQUENCE [LARGE SCALE GENOMIC DNA]</scope>
    <source>
        <strain evidence="6 7">BP6252</strain>
    </source>
</reference>
<comment type="subcellular location">
    <subcellularLocation>
        <location evidence="1">Membrane</location>
        <topology evidence="1">Multi-pass membrane protein</topology>
    </subcellularLocation>
</comment>
<protein>
    <recommendedName>
        <fullName evidence="8">RTA1-domain-containing protein</fullName>
    </recommendedName>
</protein>
<gene>
    <name evidence="6" type="ORF">BP6252_13732</name>
</gene>
<dbReference type="InterPro" id="IPR007568">
    <property type="entry name" value="RTA1"/>
</dbReference>
<feature type="transmembrane region" description="Helical" evidence="5">
    <location>
        <begin position="79"/>
        <end position="101"/>
    </location>
</feature>